<dbReference type="OrthoDB" id="275411at2157"/>
<proteinExistence type="predicted"/>
<dbReference type="KEGG" id="haj:DU500_17075"/>
<sequence>MTRWRAKRRYEANRRFGERADDTLVAIAILKGRRDGIELEQTDEELAEKLRRGRELLEDIRDALAEDPGVDPYEMAIAEELVSNDPNPPSVLIRDFDDLIDALETAEQTLTYSEELDDVRTWLKRISNTASRTSRDAVSRMRGSLANGTR</sequence>
<dbReference type="AlphaFoldDB" id="A0A345E7N2"/>
<dbReference type="Proteomes" id="UP000253273">
    <property type="component" value="Plasmid pCBA1113-01"/>
</dbReference>
<keyword evidence="2" id="KW-1185">Reference proteome</keyword>
<gene>
    <name evidence="1" type="ORF">DU500_17075</name>
</gene>
<geneLocation type="plasmid" evidence="1 2">
    <name>pCBA1113-01</name>
</geneLocation>
<evidence type="ECO:0000313" key="2">
    <source>
        <dbReference type="Proteomes" id="UP000253273"/>
    </source>
</evidence>
<evidence type="ECO:0000313" key="1">
    <source>
        <dbReference type="EMBL" id="AXG08204.1"/>
    </source>
</evidence>
<accession>A0A345E7N2</accession>
<keyword evidence="1" id="KW-0614">Plasmid</keyword>
<reference evidence="1 2" key="1">
    <citation type="submission" date="2018-07" db="EMBL/GenBank/DDBJ databases">
        <title>Genome sequences of Haloplanus sp. CBA1113.</title>
        <authorList>
            <person name="Kim Y.B."/>
            <person name="Roh S.W."/>
        </authorList>
    </citation>
    <scope>NUCLEOTIDE SEQUENCE [LARGE SCALE GENOMIC DNA]</scope>
    <source>
        <strain evidence="1 2">CBA1113</strain>
        <plasmid evidence="1 2">pCBA1113-01</plasmid>
    </source>
</reference>
<organism evidence="1 2">
    <name type="scientific">Haloplanus rubicundus</name>
    <dbReference type="NCBI Taxonomy" id="1547898"/>
    <lineage>
        <taxon>Archaea</taxon>
        <taxon>Methanobacteriati</taxon>
        <taxon>Methanobacteriota</taxon>
        <taxon>Stenosarchaea group</taxon>
        <taxon>Halobacteria</taxon>
        <taxon>Halobacteriales</taxon>
        <taxon>Haloferacaceae</taxon>
        <taxon>Haloplanus</taxon>
    </lineage>
</organism>
<protein>
    <submittedName>
        <fullName evidence="1">Uncharacterized protein</fullName>
    </submittedName>
</protein>
<name>A0A345E7N2_9EURY</name>
<dbReference type="EMBL" id="CP031151">
    <property type="protein sequence ID" value="AXG08204.1"/>
    <property type="molecule type" value="Genomic_DNA"/>
</dbReference>